<dbReference type="PANTHER" id="PTHR46312">
    <property type="entry name" value="NACHT DOMAIN-CONTAINING PROTEIN"/>
    <property type="match status" value="1"/>
</dbReference>
<name>A0A9D4IIV5_DREPO</name>
<dbReference type="PANTHER" id="PTHR46312:SF2">
    <property type="entry name" value="NUCLEOTIDE-BINDING OLIGOMERIZATION DOMAIN-CONTAINING PROTEIN 2-LIKE"/>
    <property type="match status" value="1"/>
</dbReference>
<dbReference type="Pfam" id="PF15112">
    <property type="entry name" value="DUF4559"/>
    <property type="match status" value="1"/>
</dbReference>
<reference evidence="2" key="2">
    <citation type="submission" date="2020-11" db="EMBL/GenBank/DDBJ databases">
        <authorList>
            <person name="McCartney M.A."/>
            <person name="Auch B."/>
            <person name="Kono T."/>
            <person name="Mallez S."/>
            <person name="Becker A."/>
            <person name="Gohl D.M."/>
            <person name="Silverstein K.A.T."/>
            <person name="Koren S."/>
            <person name="Bechman K.B."/>
            <person name="Herman A."/>
            <person name="Abrahante J.E."/>
            <person name="Garbe J."/>
        </authorList>
    </citation>
    <scope>NUCLEOTIDE SEQUENCE</scope>
    <source>
        <strain evidence="2">Duluth1</strain>
        <tissue evidence="2">Whole animal</tissue>
    </source>
</reference>
<dbReference type="InterPro" id="IPR027417">
    <property type="entry name" value="P-loop_NTPase"/>
</dbReference>
<proteinExistence type="predicted"/>
<sequence>MASLEDVFLEQEMTNWLKAWLALNITKTGLHNFVDTEVQQFQLSILQSVTKTSGLSPNTTCTICCTANLLKCPTDKLCNKRNHSGVCKFHDTTSKLWRQCPTQICDKVRNEIVNAHRFKGPRCNGPSWNNTSAEQWASNHWEVGKCYMPPDGYIKVRSFEKTDFNGVISIMLNCTIFDSKLSFSIAPQLSSPCLLTKAREVGKAVRHSPDCKVTSADLQEYVLTLVTLLSDSKVLIHDVRAQDAVTKLNQLQSNSLKLSVTDVSQLLKDAHQTLTQAKQVSEESKTKMEAYIDKLELKLNVHVQNLLDKCTEDITKHTNTCTERSKRELDIHVQKVHSRKEELDYEKAIDEFQRRLKKYYLDNLRHVPVSPLVPSHDKSLMEIYVTPKIHRIVTGKDGVERKAGQIFKYNDIFQEDPKAKKHVFLQGEPGKGKTTFAAKLLSDWCNDCATTSKSYVKNHHFADVETLQAYTFVFHIALRESRCQRNLTEIIKKQIIEKIYAEKDVNAAYILLQRIFEEEICLVVQDGLDEWCDPDKELVLPFLAQTFRCIVLITTRPWKMSDERLKNSQIDCLLELEGVMDSSMLSKNILGCLLSDDLDSKHEHFETYVRGNSLIKDLVLTPMMLTHIVCLWVDGTILTGSTCEIYSLILDSFLKRNSNKWSYFQCPPFKCFENTKYLQPNYDHIQSISRAAFYLLFSLDRDGSLVFSDKVLYRHLLEEQKVFALNSGILSERKTSTLSCKPSTMFFIHKSIQEFLAALYIALNVNVIDDVFSAYLSQTPNSLFDISQVFIFVCGLNIGAANRISSTMNSHCITNLNQYYKKRNLHKNYVRTCIRNLYVKRFQDVFITGFLEAKSNNFKDQEVNLQLHHFNFDIDENRNCALKSLLSNNVCNVQSLGFSTYKYPDLHGYEVLSSSAHCLQYLQIGDFLTYLHETIRDTYTKLDLSLLQRLQKLYVYERYVELLPFRGFSDMKSLTLYCKCDGLDLSSFKNLRELELGEQVTLVPNALYELNNLESLSLTCKYDGLDLTSCKKLKRIKLDEHVKLLPNALQQLRNLDHLDLKCMCDGLDLSSCTNLKDILLGKHITLLPFALRDLHQVQKLNLECK</sequence>
<dbReference type="Pfam" id="PF05729">
    <property type="entry name" value="NACHT"/>
    <property type="match status" value="1"/>
</dbReference>
<dbReference type="EMBL" id="JAIWYP010000009">
    <property type="protein sequence ID" value="KAH3775865.1"/>
    <property type="molecule type" value="Genomic_DNA"/>
</dbReference>
<evidence type="ECO:0000313" key="2">
    <source>
        <dbReference type="EMBL" id="KAH3775865.1"/>
    </source>
</evidence>
<dbReference type="Proteomes" id="UP000828390">
    <property type="component" value="Unassembled WGS sequence"/>
</dbReference>
<comment type="caution">
    <text evidence="2">The sequence shown here is derived from an EMBL/GenBank/DDBJ whole genome shotgun (WGS) entry which is preliminary data.</text>
</comment>
<gene>
    <name evidence="2" type="ORF">DPMN_177274</name>
</gene>
<accession>A0A9D4IIV5</accession>
<dbReference type="InterPro" id="IPR007111">
    <property type="entry name" value="NACHT_NTPase"/>
</dbReference>
<evidence type="ECO:0000259" key="1">
    <source>
        <dbReference type="Pfam" id="PF05729"/>
    </source>
</evidence>
<organism evidence="2 3">
    <name type="scientific">Dreissena polymorpha</name>
    <name type="common">Zebra mussel</name>
    <name type="synonym">Mytilus polymorpha</name>
    <dbReference type="NCBI Taxonomy" id="45954"/>
    <lineage>
        <taxon>Eukaryota</taxon>
        <taxon>Metazoa</taxon>
        <taxon>Spiralia</taxon>
        <taxon>Lophotrochozoa</taxon>
        <taxon>Mollusca</taxon>
        <taxon>Bivalvia</taxon>
        <taxon>Autobranchia</taxon>
        <taxon>Heteroconchia</taxon>
        <taxon>Euheterodonta</taxon>
        <taxon>Imparidentia</taxon>
        <taxon>Neoheterodontei</taxon>
        <taxon>Myida</taxon>
        <taxon>Dreissenoidea</taxon>
        <taxon>Dreissenidae</taxon>
        <taxon>Dreissena</taxon>
    </lineage>
</organism>
<feature type="domain" description="NACHT" evidence="1">
    <location>
        <begin position="423"/>
        <end position="566"/>
    </location>
</feature>
<protein>
    <recommendedName>
        <fullName evidence="1">NACHT domain-containing protein</fullName>
    </recommendedName>
</protein>
<dbReference type="Gene3D" id="3.40.50.300">
    <property type="entry name" value="P-loop containing nucleotide triphosphate hydrolases"/>
    <property type="match status" value="1"/>
</dbReference>
<reference evidence="2" key="1">
    <citation type="journal article" date="2019" name="bioRxiv">
        <title>The Genome of the Zebra Mussel, Dreissena polymorpha: A Resource for Invasive Species Research.</title>
        <authorList>
            <person name="McCartney M.A."/>
            <person name="Auch B."/>
            <person name="Kono T."/>
            <person name="Mallez S."/>
            <person name="Zhang Y."/>
            <person name="Obille A."/>
            <person name="Becker A."/>
            <person name="Abrahante J.E."/>
            <person name="Garbe J."/>
            <person name="Badalamenti J.P."/>
            <person name="Herman A."/>
            <person name="Mangelson H."/>
            <person name="Liachko I."/>
            <person name="Sullivan S."/>
            <person name="Sone E.D."/>
            <person name="Koren S."/>
            <person name="Silverstein K.A.T."/>
            <person name="Beckman K.B."/>
            <person name="Gohl D.M."/>
        </authorList>
    </citation>
    <scope>NUCLEOTIDE SEQUENCE</scope>
    <source>
        <strain evidence="2">Duluth1</strain>
        <tissue evidence="2">Whole animal</tissue>
    </source>
</reference>
<dbReference type="SUPFAM" id="SSF52058">
    <property type="entry name" value="L domain-like"/>
    <property type="match status" value="1"/>
</dbReference>
<keyword evidence="3" id="KW-1185">Reference proteome</keyword>
<dbReference type="SUPFAM" id="SSF52540">
    <property type="entry name" value="P-loop containing nucleoside triphosphate hydrolases"/>
    <property type="match status" value="1"/>
</dbReference>
<evidence type="ECO:0000313" key="3">
    <source>
        <dbReference type="Proteomes" id="UP000828390"/>
    </source>
</evidence>
<dbReference type="AlphaFoldDB" id="A0A9D4IIV5"/>
<dbReference type="InterPro" id="IPR027897">
    <property type="entry name" value="DUF4559"/>
</dbReference>